<name>H1XT26_CALAY</name>
<dbReference type="eggNOG" id="COG0431">
    <property type="taxonomic scope" value="Bacteria"/>
</dbReference>
<dbReference type="InParanoid" id="H1XT26"/>
<evidence type="ECO:0000256" key="4">
    <source>
        <dbReference type="ARBA" id="ARBA00023002"/>
    </source>
</evidence>
<evidence type="ECO:0000313" key="6">
    <source>
        <dbReference type="EMBL" id="APF17340.1"/>
    </source>
</evidence>
<dbReference type="InterPro" id="IPR029039">
    <property type="entry name" value="Flavoprotein-like_sf"/>
</dbReference>
<keyword evidence="8" id="KW-1185">Reference proteome</keyword>
<dbReference type="HOGENOM" id="CLU_055322_1_2_0"/>
<organism evidence="7 8">
    <name type="scientific">Caldithrix abyssi DSM 13497</name>
    <dbReference type="NCBI Taxonomy" id="880073"/>
    <lineage>
        <taxon>Bacteria</taxon>
        <taxon>Pseudomonadati</taxon>
        <taxon>Calditrichota</taxon>
        <taxon>Calditrichia</taxon>
        <taxon>Calditrichales</taxon>
        <taxon>Calditrichaceae</taxon>
        <taxon>Caldithrix</taxon>
    </lineage>
</organism>
<dbReference type="Gene3D" id="3.40.50.360">
    <property type="match status" value="1"/>
</dbReference>
<sequence>MEYLIISASLNKTSRSFVLSQSALEVFKQHRQQAELIDLRNYQLPLCDGGETFNHPHVKQIKQKIEKASALIVAGPIYNYEMNAALKNLFDLTGSAWEGKIIGLMAVGGGRNSYMAPMNFLNSLMFNARCLIVPRYVYALENQISETHPLPTEITKRINELVKTTIRLAEKLLAS</sequence>
<keyword evidence="3" id="KW-0288">FMN</keyword>
<protein>
    <submittedName>
        <fullName evidence="6 7">FMN reductase</fullName>
    </submittedName>
</protein>
<comment type="similarity">
    <text evidence="1">Belongs to the SsuE family.</text>
</comment>
<dbReference type="Pfam" id="PF03358">
    <property type="entry name" value="FMN_red"/>
    <property type="match status" value="1"/>
</dbReference>
<dbReference type="STRING" id="880073.Cabys_589"/>
<reference evidence="7 8" key="1">
    <citation type="submission" date="2011-09" db="EMBL/GenBank/DDBJ databases">
        <title>The permanent draft genome of Caldithrix abyssi DSM 13497.</title>
        <authorList>
            <consortium name="US DOE Joint Genome Institute (JGI-PGF)"/>
            <person name="Lucas S."/>
            <person name="Han J."/>
            <person name="Lapidus A."/>
            <person name="Bruce D."/>
            <person name="Goodwin L."/>
            <person name="Pitluck S."/>
            <person name="Peters L."/>
            <person name="Kyrpides N."/>
            <person name="Mavromatis K."/>
            <person name="Ivanova N."/>
            <person name="Mikhailova N."/>
            <person name="Chertkov O."/>
            <person name="Detter J.C."/>
            <person name="Tapia R."/>
            <person name="Han C."/>
            <person name="Land M."/>
            <person name="Hauser L."/>
            <person name="Markowitz V."/>
            <person name="Cheng J.-F."/>
            <person name="Hugenholtz P."/>
            <person name="Woyke T."/>
            <person name="Wu D."/>
            <person name="Spring S."/>
            <person name="Brambilla E."/>
            <person name="Klenk H.-P."/>
            <person name="Eisen J.A."/>
        </authorList>
    </citation>
    <scope>NUCLEOTIDE SEQUENCE [LARGE SCALE GENOMIC DNA]</scope>
    <source>
        <strain evidence="7 8">DSM 13497</strain>
    </source>
</reference>
<dbReference type="OrthoDB" id="9814010at2"/>
<gene>
    <name evidence="6" type="ORF">Cabys_589</name>
    <name evidence="7" type="ORF">Calab_1840</name>
</gene>
<evidence type="ECO:0000256" key="2">
    <source>
        <dbReference type="ARBA" id="ARBA00022630"/>
    </source>
</evidence>
<dbReference type="FunCoup" id="H1XT26">
    <property type="interactions" value="32"/>
</dbReference>
<dbReference type="GO" id="GO:0016491">
    <property type="term" value="F:oxidoreductase activity"/>
    <property type="evidence" value="ECO:0007669"/>
    <property type="project" value="UniProtKB-KW"/>
</dbReference>
<evidence type="ECO:0000313" key="7">
    <source>
        <dbReference type="EMBL" id="EHO41455.1"/>
    </source>
</evidence>
<proteinExistence type="inferred from homology"/>
<accession>H1XT26</accession>
<evidence type="ECO:0000256" key="3">
    <source>
        <dbReference type="ARBA" id="ARBA00022643"/>
    </source>
</evidence>
<dbReference type="EMBL" id="CM001402">
    <property type="protein sequence ID" value="EHO41455.1"/>
    <property type="molecule type" value="Genomic_DNA"/>
</dbReference>
<dbReference type="AlphaFoldDB" id="H1XT26"/>
<evidence type="ECO:0000259" key="5">
    <source>
        <dbReference type="Pfam" id="PF03358"/>
    </source>
</evidence>
<dbReference type="InterPro" id="IPR005025">
    <property type="entry name" value="FMN_Rdtase-like_dom"/>
</dbReference>
<keyword evidence="2" id="KW-0285">Flavoprotein</keyword>
<evidence type="ECO:0000313" key="8">
    <source>
        <dbReference type="Proteomes" id="UP000004671"/>
    </source>
</evidence>
<feature type="domain" description="NADPH-dependent FMN reductase-like" evidence="5">
    <location>
        <begin position="1"/>
        <end position="142"/>
    </location>
</feature>
<dbReference type="Proteomes" id="UP000183868">
    <property type="component" value="Chromosome"/>
</dbReference>
<dbReference type="Proteomes" id="UP000004671">
    <property type="component" value="Chromosome"/>
</dbReference>
<evidence type="ECO:0000313" key="9">
    <source>
        <dbReference type="Proteomes" id="UP000183868"/>
    </source>
</evidence>
<dbReference type="KEGG" id="caby:Cabys_589"/>
<evidence type="ECO:0000256" key="1">
    <source>
        <dbReference type="ARBA" id="ARBA00005990"/>
    </source>
</evidence>
<dbReference type="PaxDb" id="880073-Calab_1840"/>
<dbReference type="PANTHER" id="PTHR43408">
    <property type="entry name" value="FMN REDUCTASE (NADPH)"/>
    <property type="match status" value="1"/>
</dbReference>
<keyword evidence="4" id="KW-0560">Oxidoreductase</keyword>
<dbReference type="InterPro" id="IPR051814">
    <property type="entry name" value="NAD(P)H-dep_FMN_reductase"/>
</dbReference>
<dbReference type="SUPFAM" id="SSF52218">
    <property type="entry name" value="Flavoproteins"/>
    <property type="match status" value="1"/>
</dbReference>
<dbReference type="PANTHER" id="PTHR43408:SF2">
    <property type="entry name" value="FMN REDUCTASE (NADPH)"/>
    <property type="match status" value="1"/>
</dbReference>
<reference evidence="6 9" key="2">
    <citation type="submission" date="2016-11" db="EMBL/GenBank/DDBJ databases">
        <title>Genomic analysis of Caldithrix abyssi and proposal of a novel bacterial phylum Caldithrichaeota.</title>
        <authorList>
            <person name="Kublanov I."/>
            <person name="Sigalova O."/>
            <person name="Gavrilov S."/>
            <person name="Lebedinsky A."/>
            <person name="Ivanova N."/>
            <person name="Daum C."/>
            <person name="Reddy T."/>
            <person name="Klenk H.P."/>
            <person name="Goker M."/>
            <person name="Reva O."/>
            <person name="Miroshnichenko M."/>
            <person name="Kyprides N."/>
            <person name="Woyke T."/>
            <person name="Gelfand M."/>
        </authorList>
    </citation>
    <scope>NUCLEOTIDE SEQUENCE [LARGE SCALE GENOMIC DNA]</scope>
    <source>
        <strain evidence="6 9">LF13</strain>
    </source>
</reference>
<dbReference type="RefSeq" id="WP_006928587.1">
    <property type="nucleotide sequence ID" value="NZ_CM001402.1"/>
</dbReference>
<dbReference type="EMBL" id="CP018099">
    <property type="protein sequence ID" value="APF17340.1"/>
    <property type="molecule type" value="Genomic_DNA"/>
</dbReference>